<dbReference type="SUPFAM" id="SSF55326">
    <property type="entry name" value="PurM N-terminal domain-like"/>
    <property type="match status" value="1"/>
</dbReference>
<feature type="domain" description="PurM-like C-terminal" evidence="3">
    <location>
        <begin position="152"/>
        <end position="303"/>
    </location>
</feature>
<sequence>MKIGKVPEAVLKRSVLNQIHTRRQEVLLGASVGEDCAAVAVAEDEMLVMSTDPITGTVQDIGELAIQITVNDLASAGAEPIGVMLTVLLPEKISEQKMRHMMEQAEAACAKVRIQIMGGHTEVTKAVNQPLISVVGVGKAKKGKIITTSGARPGMDMIITKWIGIEGTAILAKEKETQLLTHFTASFVNEAKAFDRMLSVLPEATIAVNHGVAAMHDVTEGGIFGALWEMAEASDVGLEIDMRKIPVRQETIEICEYFDINPYELISSGSMLMAATDGNSIVRELEKAGIHAVVVGKAREGNDRVLYTAQERRFLEPPKSDELYKVVS</sequence>
<feature type="domain" description="PurM-like N-terminal" evidence="2">
    <location>
        <begin position="33"/>
        <end position="139"/>
    </location>
</feature>
<evidence type="ECO:0000256" key="1">
    <source>
        <dbReference type="ARBA" id="ARBA00006243"/>
    </source>
</evidence>
<dbReference type="SUPFAM" id="SSF56042">
    <property type="entry name" value="PurM C-terminal domain-like"/>
    <property type="match status" value="1"/>
</dbReference>
<dbReference type="Gene3D" id="3.90.650.10">
    <property type="entry name" value="PurM-like C-terminal domain"/>
    <property type="match status" value="1"/>
</dbReference>
<comment type="similarity">
    <text evidence="1">Belongs to the HypE family.</text>
</comment>
<dbReference type="InterPro" id="IPR036921">
    <property type="entry name" value="PurM-like_N_sf"/>
</dbReference>
<keyword evidence="5" id="KW-1185">Reference proteome</keyword>
<accession>N2A1E9</accession>
<dbReference type="PIRSF" id="PIRSF005644">
    <property type="entry name" value="Hdrgns_mtr_HypE"/>
    <property type="match status" value="1"/>
</dbReference>
<keyword evidence="4" id="KW-0808">Transferase</keyword>
<proteinExistence type="inferred from homology"/>
<dbReference type="InterPro" id="IPR016188">
    <property type="entry name" value="PurM-like_N"/>
</dbReference>
<name>N2A1E9_9FIRM</name>
<dbReference type="InterPro" id="IPR036676">
    <property type="entry name" value="PurM-like_C_sf"/>
</dbReference>
<dbReference type="InterPro" id="IPR011854">
    <property type="entry name" value="HypE"/>
</dbReference>
<dbReference type="OrthoDB" id="153904at2"/>
<keyword evidence="4" id="KW-0418">Kinase</keyword>
<dbReference type="CDD" id="cd06061">
    <property type="entry name" value="PurM-like1"/>
    <property type="match status" value="1"/>
</dbReference>
<evidence type="ECO:0000259" key="2">
    <source>
        <dbReference type="Pfam" id="PF00586"/>
    </source>
</evidence>
<dbReference type="EMBL" id="AQFT01000148">
    <property type="protein sequence ID" value="EMZ20263.1"/>
    <property type="molecule type" value="Genomic_DNA"/>
</dbReference>
<dbReference type="Pfam" id="PF00586">
    <property type="entry name" value="AIRS"/>
    <property type="match status" value="1"/>
</dbReference>
<dbReference type="Proteomes" id="UP000012589">
    <property type="component" value="Unassembled WGS sequence"/>
</dbReference>
<dbReference type="PATRIC" id="fig|1235802.3.peg.5357"/>
<dbReference type="Gene3D" id="3.30.1330.10">
    <property type="entry name" value="PurM-like, N-terminal domain"/>
    <property type="match status" value="1"/>
</dbReference>
<dbReference type="PANTHER" id="PTHR30303:SF4">
    <property type="entry name" value="HYDROGENASE EXPRESSION_FORMATION PROTEIN HYPE"/>
    <property type="match status" value="1"/>
</dbReference>
<evidence type="ECO:0000313" key="4">
    <source>
        <dbReference type="EMBL" id="EMZ20263.1"/>
    </source>
</evidence>
<dbReference type="InterPro" id="IPR010918">
    <property type="entry name" value="PurM-like_C_dom"/>
</dbReference>
<evidence type="ECO:0000313" key="5">
    <source>
        <dbReference type="Proteomes" id="UP000012589"/>
    </source>
</evidence>
<evidence type="ECO:0000259" key="3">
    <source>
        <dbReference type="Pfam" id="PF02769"/>
    </source>
</evidence>
<dbReference type="Pfam" id="PF02769">
    <property type="entry name" value="AIRS_C"/>
    <property type="match status" value="1"/>
</dbReference>
<dbReference type="PANTHER" id="PTHR30303">
    <property type="entry name" value="HYDROGENASE ISOENZYMES FORMATION PROTEIN HYPE"/>
    <property type="match status" value="1"/>
</dbReference>
<comment type="caution">
    <text evidence="4">The sequence shown here is derived from an EMBL/GenBank/DDBJ whole genome shotgun (WGS) entry which is preliminary data.</text>
</comment>
<dbReference type="HOGENOM" id="CLU_041631_0_0_9"/>
<dbReference type="AlphaFoldDB" id="N2A1E9"/>
<dbReference type="GO" id="GO:0016301">
    <property type="term" value="F:kinase activity"/>
    <property type="evidence" value="ECO:0007669"/>
    <property type="project" value="UniProtKB-KW"/>
</dbReference>
<dbReference type="STRING" id="1235802.C823_05076"/>
<dbReference type="GO" id="GO:0051604">
    <property type="term" value="P:protein maturation"/>
    <property type="evidence" value="ECO:0007669"/>
    <property type="project" value="TreeGrafter"/>
</dbReference>
<reference evidence="4 5" key="1">
    <citation type="journal article" date="2014" name="Genome Announc.">
        <title>Draft genome sequences of the altered schaedler flora, a defined bacterial community from gnotobiotic mice.</title>
        <authorList>
            <person name="Wannemuehler M.J."/>
            <person name="Overstreet A.M."/>
            <person name="Ward D.V."/>
            <person name="Phillips G.J."/>
        </authorList>
    </citation>
    <scope>NUCLEOTIDE SEQUENCE [LARGE SCALE GENOMIC DNA]</scope>
    <source>
        <strain evidence="4 5">ASF492</strain>
    </source>
</reference>
<dbReference type="eggNOG" id="COG0309">
    <property type="taxonomic scope" value="Bacteria"/>
</dbReference>
<gene>
    <name evidence="4" type="ORF">C823_05076</name>
</gene>
<organism evidence="4 5">
    <name type="scientific">Eubacterium plexicaudatum ASF492</name>
    <dbReference type="NCBI Taxonomy" id="1235802"/>
    <lineage>
        <taxon>Bacteria</taxon>
        <taxon>Bacillati</taxon>
        <taxon>Bacillota</taxon>
        <taxon>Clostridia</taxon>
        <taxon>Eubacteriales</taxon>
        <taxon>Eubacteriaceae</taxon>
        <taxon>Eubacterium</taxon>
    </lineage>
</organism>
<protein>
    <submittedName>
        <fullName evidence="4">Selenide, water dikinase</fullName>
    </submittedName>
</protein>